<sequence length="24" mass="2884">IAERHLKSSKHKKKKKPRELIISK</sequence>
<accession>A0A8X6N9J6</accession>
<dbReference type="AlphaFoldDB" id="A0A8X6N9J6"/>
<dbReference type="Proteomes" id="UP000887013">
    <property type="component" value="Unassembled WGS sequence"/>
</dbReference>
<name>A0A8X6N9J6_NEPPI</name>
<organism evidence="2 3">
    <name type="scientific">Nephila pilipes</name>
    <name type="common">Giant wood spider</name>
    <name type="synonym">Nephila maculata</name>
    <dbReference type="NCBI Taxonomy" id="299642"/>
    <lineage>
        <taxon>Eukaryota</taxon>
        <taxon>Metazoa</taxon>
        <taxon>Ecdysozoa</taxon>
        <taxon>Arthropoda</taxon>
        <taxon>Chelicerata</taxon>
        <taxon>Arachnida</taxon>
        <taxon>Araneae</taxon>
        <taxon>Araneomorphae</taxon>
        <taxon>Entelegynae</taxon>
        <taxon>Araneoidea</taxon>
        <taxon>Nephilidae</taxon>
        <taxon>Nephila</taxon>
    </lineage>
</organism>
<feature type="region of interest" description="Disordered" evidence="1">
    <location>
        <begin position="1"/>
        <end position="24"/>
    </location>
</feature>
<evidence type="ECO:0000313" key="3">
    <source>
        <dbReference type="Proteomes" id="UP000887013"/>
    </source>
</evidence>
<keyword evidence="3" id="KW-1185">Reference proteome</keyword>
<comment type="caution">
    <text evidence="2">The sequence shown here is derived from an EMBL/GenBank/DDBJ whole genome shotgun (WGS) entry which is preliminary data.</text>
</comment>
<proteinExistence type="predicted"/>
<feature type="compositionally biased region" description="Basic residues" evidence="1">
    <location>
        <begin position="7"/>
        <end position="17"/>
    </location>
</feature>
<evidence type="ECO:0000313" key="2">
    <source>
        <dbReference type="EMBL" id="GFT02611.1"/>
    </source>
</evidence>
<dbReference type="EMBL" id="BMAW01055741">
    <property type="protein sequence ID" value="GFT02611.1"/>
    <property type="molecule type" value="Genomic_DNA"/>
</dbReference>
<gene>
    <name evidence="2" type="ORF">NPIL_90491</name>
</gene>
<reference evidence="2" key="1">
    <citation type="submission" date="2020-08" db="EMBL/GenBank/DDBJ databases">
        <title>Multicomponent nature underlies the extraordinary mechanical properties of spider dragline silk.</title>
        <authorList>
            <person name="Kono N."/>
            <person name="Nakamura H."/>
            <person name="Mori M."/>
            <person name="Yoshida Y."/>
            <person name="Ohtoshi R."/>
            <person name="Malay A.D."/>
            <person name="Moran D.A.P."/>
            <person name="Tomita M."/>
            <person name="Numata K."/>
            <person name="Arakawa K."/>
        </authorList>
    </citation>
    <scope>NUCLEOTIDE SEQUENCE</scope>
</reference>
<evidence type="ECO:0000256" key="1">
    <source>
        <dbReference type="SAM" id="MobiDB-lite"/>
    </source>
</evidence>
<feature type="non-terminal residue" evidence="2">
    <location>
        <position position="1"/>
    </location>
</feature>
<protein>
    <submittedName>
        <fullName evidence="2">Uncharacterized protein</fullName>
    </submittedName>
</protein>